<accession>A0A935W4G4</accession>
<evidence type="ECO:0000256" key="1">
    <source>
        <dbReference type="ARBA" id="ARBA00022448"/>
    </source>
</evidence>
<keyword evidence="1" id="KW-0813">Transport</keyword>
<dbReference type="Pfam" id="PF07660">
    <property type="entry name" value="STN"/>
    <property type="match status" value="1"/>
</dbReference>
<comment type="caution">
    <text evidence="5">The sequence shown here is derived from an EMBL/GenBank/DDBJ whole genome shotgun (WGS) entry which is preliminary data.</text>
</comment>
<reference evidence="5 6" key="1">
    <citation type="submission" date="2020-10" db="EMBL/GenBank/DDBJ databases">
        <title>Connecting structure to function with the recovery of over 1000 high-quality activated sludge metagenome-assembled genomes encoding full-length rRNA genes using long-read sequencing.</title>
        <authorList>
            <person name="Singleton C.M."/>
            <person name="Petriglieri F."/>
            <person name="Kristensen J.M."/>
            <person name="Kirkegaard R.H."/>
            <person name="Michaelsen T.Y."/>
            <person name="Andersen M.H."/>
            <person name="Karst S.M."/>
            <person name="Dueholm M.S."/>
            <person name="Nielsen P.H."/>
            <person name="Albertsen M."/>
        </authorList>
    </citation>
    <scope>NUCLEOTIDE SEQUENCE [LARGE SCALE GENOMIC DNA]</scope>
    <source>
        <strain evidence="5">Fred_18-Q3-R57-64_BAT3C.720</strain>
    </source>
</reference>
<dbReference type="PANTHER" id="PTHR30604">
    <property type="entry name" value="PROTEIN TRANSPORT PROTEIN HOFQ"/>
    <property type="match status" value="1"/>
</dbReference>
<dbReference type="Gene3D" id="3.30.1370.130">
    <property type="match status" value="1"/>
</dbReference>
<dbReference type="EMBL" id="JADJOT010000008">
    <property type="protein sequence ID" value="MBK7954089.1"/>
    <property type="molecule type" value="Genomic_DNA"/>
</dbReference>
<dbReference type="GO" id="GO:0019867">
    <property type="term" value="C:outer membrane"/>
    <property type="evidence" value="ECO:0007669"/>
    <property type="project" value="InterPro"/>
</dbReference>
<dbReference type="InterPro" id="IPR011662">
    <property type="entry name" value="Secretin/TonB_short_N"/>
</dbReference>
<keyword evidence="3" id="KW-0998">Cell outer membrane</keyword>
<evidence type="ECO:0000313" key="5">
    <source>
        <dbReference type="EMBL" id="MBK7954089.1"/>
    </source>
</evidence>
<sequence>MDWIIVKGICDWGHKKNHADKDARQKLAALNAAQVVKASLALPGLYGPEPQLNKVVADSNDLPQEERKAYQGDKLSLNFNNVDVRRLLQCIGEFIGINIVISDSVGGAITLILKDVPWDQVLDIILQQKGLTMRKNGNVIRIALWEELYIMEMLDLECKIRLEELKQKCR</sequence>
<evidence type="ECO:0000256" key="2">
    <source>
        <dbReference type="ARBA" id="ARBA00023136"/>
    </source>
</evidence>
<dbReference type="SMART" id="SM00965">
    <property type="entry name" value="STN"/>
    <property type="match status" value="1"/>
</dbReference>
<feature type="domain" description="Secretin/TonB short N-terminal" evidence="4">
    <location>
        <begin position="97"/>
        <end position="145"/>
    </location>
</feature>
<keyword evidence="2" id="KW-0472">Membrane</keyword>
<dbReference type="InterPro" id="IPR051808">
    <property type="entry name" value="Type_IV_pilus_biogenesis"/>
</dbReference>
<evidence type="ECO:0000256" key="3">
    <source>
        <dbReference type="ARBA" id="ARBA00023237"/>
    </source>
</evidence>
<dbReference type="Proteomes" id="UP000706151">
    <property type="component" value="Unassembled WGS sequence"/>
</dbReference>
<evidence type="ECO:0000313" key="6">
    <source>
        <dbReference type="Proteomes" id="UP000706151"/>
    </source>
</evidence>
<evidence type="ECO:0000259" key="4">
    <source>
        <dbReference type="SMART" id="SM00965"/>
    </source>
</evidence>
<dbReference type="PANTHER" id="PTHR30604:SF1">
    <property type="entry name" value="DNA UTILIZATION PROTEIN HOFQ"/>
    <property type="match status" value="1"/>
</dbReference>
<gene>
    <name evidence="5" type="ORF">IPK02_09105</name>
</gene>
<proteinExistence type="predicted"/>
<dbReference type="AlphaFoldDB" id="A0A935W4G4"/>
<organism evidence="5 6">
    <name type="scientific">Candidatus Accumulibacter affinis</name>
    <dbReference type="NCBI Taxonomy" id="2954384"/>
    <lineage>
        <taxon>Bacteria</taxon>
        <taxon>Pseudomonadati</taxon>
        <taxon>Pseudomonadota</taxon>
        <taxon>Betaproteobacteria</taxon>
        <taxon>Candidatus Accumulibacter</taxon>
    </lineage>
</organism>
<name>A0A935W4G4_9PROT</name>
<protein>
    <submittedName>
        <fullName evidence="5">Secretin and TonB N-terminal domain-containing protein</fullName>
    </submittedName>
</protein>